<dbReference type="InterPro" id="IPR035418">
    <property type="entry name" value="AraC-bd_2"/>
</dbReference>
<keyword evidence="1" id="KW-0805">Transcription regulation</keyword>
<dbReference type="InterPro" id="IPR018060">
    <property type="entry name" value="HTH_AraC"/>
</dbReference>
<feature type="domain" description="HTH araC/xylS-type" evidence="4">
    <location>
        <begin position="226"/>
        <end position="327"/>
    </location>
</feature>
<evidence type="ECO:0000256" key="2">
    <source>
        <dbReference type="ARBA" id="ARBA00023125"/>
    </source>
</evidence>
<dbReference type="PROSITE" id="PS01124">
    <property type="entry name" value="HTH_ARAC_FAMILY_2"/>
    <property type="match status" value="1"/>
</dbReference>
<sequence length="335" mass="36308">MQSQAFEMFGSRRIASGHGVEEARRVLSEVFLPVDFPSAKPRNAVDLTLNAAAVGGIVCGFMRFGDAVRVRTAEARDFHVDIPISGVATMRAALGTPVRGTPTTAAVFMPGRPVELDCSDRFSQLALMIPRDQLRLELENLLGEPAGRPLEFTAQLNLAGTGGLTIMHALRMVDGAAAQEDGPLTHPLATQRLEQIIIQSLLFGQPHNYSALLAAPSPTGGSRPVSRAVELMRSDPGHPWTVAELAADVSLSVRSLQEGFRRSLDTTPMTYLRRLRLDKVHHELSTAGPGTVSVTEVATRWGFVHLGRFAGEYARAFGEHPSATLRQRRGLPRHA</sequence>
<dbReference type="PANTHER" id="PTHR46796">
    <property type="entry name" value="HTH-TYPE TRANSCRIPTIONAL ACTIVATOR RHAS-RELATED"/>
    <property type="match status" value="1"/>
</dbReference>
<reference evidence="5" key="1">
    <citation type="submission" date="2024-05" db="EMBL/GenBank/DDBJ databases">
        <title>The Natural Products Discovery Center: Release of the First 8490 Sequenced Strains for Exploring Actinobacteria Biosynthetic Diversity.</title>
        <authorList>
            <person name="Kalkreuter E."/>
            <person name="Kautsar S.A."/>
            <person name="Yang D."/>
            <person name="Bader C.D."/>
            <person name="Teijaro C.N."/>
            <person name="Fluegel L."/>
            <person name="Davis C.M."/>
            <person name="Simpson J.R."/>
            <person name="Lauterbach L."/>
            <person name="Steele A.D."/>
            <person name="Gui C."/>
            <person name="Meng S."/>
            <person name="Li G."/>
            <person name="Viehrig K."/>
            <person name="Ye F."/>
            <person name="Su P."/>
            <person name="Kiefer A.F."/>
            <person name="Nichols A."/>
            <person name="Cepeda A.J."/>
            <person name="Yan W."/>
            <person name="Fan B."/>
            <person name="Jiang Y."/>
            <person name="Adhikari A."/>
            <person name="Zheng C.-J."/>
            <person name="Schuster L."/>
            <person name="Cowan T.M."/>
            <person name="Smanski M.J."/>
            <person name="Chevrette M.G."/>
            <person name="de Carvalho L.P.S."/>
            <person name="Shen B."/>
        </authorList>
    </citation>
    <scope>NUCLEOTIDE SEQUENCE</scope>
    <source>
        <strain evidence="5">NPDC080035</strain>
    </source>
</reference>
<organism evidence="5">
    <name type="scientific">Leifsonia sp. NPDC080035</name>
    <dbReference type="NCBI Taxonomy" id="3143936"/>
    <lineage>
        <taxon>Bacteria</taxon>
        <taxon>Bacillati</taxon>
        <taxon>Actinomycetota</taxon>
        <taxon>Actinomycetes</taxon>
        <taxon>Micrococcales</taxon>
        <taxon>Microbacteriaceae</taxon>
        <taxon>Leifsonia</taxon>
    </lineage>
</organism>
<evidence type="ECO:0000256" key="3">
    <source>
        <dbReference type="ARBA" id="ARBA00023163"/>
    </source>
</evidence>
<keyword evidence="2" id="KW-0238">DNA-binding</keyword>
<dbReference type="SMART" id="SM00342">
    <property type="entry name" value="HTH_ARAC"/>
    <property type="match status" value="1"/>
</dbReference>
<keyword evidence="3" id="KW-0804">Transcription</keyword>
<dbReference type="GO" id="GO:0003700">
    <property type="term" value="F:DNA-binding transcription factor activity"/>
    <property type="evidence" value="ECO:0007669"/>
    <property type="project" value="InterPro"/>
</dbReference>
<dbReference type="Gene3D" id="1.10.10.60">
    <property type="entry name" value="Homeodomain-like"/>
    <property type="match status" value="1"/>
</dbReference>
<dbReference type="EMBL" id="CP157390">
    <property type="protein sequence ID" value="XBM48924.1"/>
    <property type="molecule type" value="Genomic_DNA"/>
</dbReference>
<dbReference type="Pfam" id="PF14525">
    <property type="entry name" value="AraC_binding_2"/>
    <property type="match status" value="1"/>
</dbReference>
<dbReference type="Pfam" id="PF12833">
    <property type="entry name" value="HTH_18"/>
    <property type="match status" value="1"/>
</dbReference>
<proteinExistence type="predicted"/>
<evidence type="ECO:0000256" key="1">
    <source>
        <dbReference type="ARBA" id="ARBA00023015"/>
    </source>
</evidence>
<dbReference type="RefSeq" id="WP_348788845.1">
    <property type="nucleotide sequence ID" value="NZ_CP157390.1"/>
</dbReference>
<protein>
    <submittedName>
        <fullName evidence="5">AraC family transcriptional regulator</fullName>
    </submittedName>
</protein>
<dbReference type="SUPFAM" id="SSF46689">
    <property type="entry name" value="Homeodomain-like"/>
    <property type="match status" value="1"/>
</dbReference>
<gene>
    <name evidence="5" type="ORF">AAME72_03455</name>
</gene>
<dbReference type="PANTHER" id="PTHR46796:SF12">
    <property type="entry name" value="HTH-TYPE DNA-BINDING TRANSCRIPTIONAL ACTIVATOR EUTR"/>
    <property type="match status" value="1"/>
</dbReference>
<dbReference type="InterPro" id="IPR050204">
    <property type="entry name" value="AraC_XylS_family_regulators"/>
</dbReference>
<accession>A0AAU7GE49</accession>
<dbReference type="GO" id="GO:0043565">
    <property type="term" value="F:sequence-specific DNA binding"/>
    <property type="evidence" value="ECO:0007669"/>
    <property type="project" value="InterPro"/>
</dbReference>
<evidence type="ECO:0000313" key="5">
    <source>
        <dbReference type="EMBL" id="XBM48924.1"/>
    </source>
</evidence>
<dbReference type="InterPro" id="IPR009057">
    <property type="entry name" value="Homeodomain-like_sf"/>
</dbReference>
<dbReference type="AlphaFoldDB" id="A0AAU7GE49"/>
<name>A0AAU7GE49_9MICO</name>
<evidence type="ECO:0000259" key="4">
    <source>
        <dbReference type="PROSITE" id="PS01124"/>
    </source>
</evidence>